<comment type="caution">
    <text evidence="1">The sequence shown here is derived from an EMBL/GenBank/DDBJ whole genome shotgun (WGS) entry which is preliminary data.</text>
</comment>
<accession>A0A5N7JS71</accession>
<dbReference type="EMBL" id="VUBA01000048">
    <property type="protein sequence ID" value="MPQ84228.1"/>
    <property type="molecule type" value="Genomic_DNA"/>
</dbReference>
<dbReference type="Proteomes" id="UP000325438">
    <property type="component" value="Unassembled WGS sequence"/>
</dbReference>
<proteinExistence type="predicted"/>
<evidence type="ECO:0000313" key="2">
    <source>
        <dbReference type="Proteomes" id="UP000325438"/>
    </source>
</evidence>
<gene>
    <name evidence="1" type="ORF">F0170_09670</name>
</gene>
<protein>
    <submittedName>
        <fullName evidence="1">Type VI secretion system contractile sheath small subunit</fullName>
    </submittedName>
</protein>
<evidence type="ECO:0000313" key="1">
    <source>
        <dbReference type="EMBL" id="MPQ84228.1"/>
    </source>
</evidence>
<dbReference type="AlphaFoldDB" id="A0A5N7JS71"/>
<reference evidence="1 2" key="1">
    <citation type="submission" date="2019-09" db="EMBL/GenBank/DDBJ databases">
        <title>The draft genomes of Allium pathogen Pseudomonas sp.</title>
        <authorList>
            <person name="Fujikawa T."/>
            <person name="Sawada H."/>
        </authorList>
    </citation>
    <scope>NUCLEOTIDE SEQUENCE [LARGE SCALE GENOMIC DNA]</scope>
    <source>
        <strain evidence="1 2">MAFF 730085</strain>
    </source>
</reference>
<name>A0A5N7JS71_9PSED</name>
<sequence>MLNPVPGLDRLRTLRNALVALKGPLANDPALQANLQRHLFNEATDTRVLGQLSTAPTQKACLIPLDEGI</sequence>
<organism evidence="1 2">
    <name type="scientific">Pseudomonas kitaguniensis</name>
    <dbReference type="NCBI Taxonomy" id="2607908"/>
    <lineage>
        <taxon>Bacteria</taxon>
        <taxon>Pseudomonadati</taxon>
        <taxon>Pseudomonadota</taxon>
        <taxon>Gammaproteobacteria</taxon>
        <taxon>Pseudomonadales</taxon>
        <taxon>Pseudomonadaceae</taxon>
        <taxon>Pseudomonas</taxon>
    </lineage>
</organism>